<name>A0A0B2UKU7_9MICR</name>
<keyword evidence="2" id="KW-1185">Reference proteome</keyword>
<dbReference type="GeneID" id="26261679"/>
<dbReference type="AlphaFoldDB" id="A0A0B2UKU7"/>
<evidence type="ECO:0000313" key="2">
    <source>
        <dbReference type="Proteomes" id="UP000031056"/>
    </source>
</evidence>
<gene>
    <name evidence="1" type="ORF">M896_050260</name>
</gene>
<dbReference type="VEuPathDB" id="MicrosporidiaDB:M896_050260"/>
<dbReference type="RefSeq" id="XP_014563662.1">
    <property type="nucleotide sequence ID" value="XM_014708176.1"/>
</dbReference>
<dbReference type="HOGENOM" id="CLU_112982_0_0_1"/>
<dbReference type="STRING" id="1354746.A0A0B2UKU7"/>
<evidence type="ECO:0000313" key="1">
    <source>
        <dbReference type="EMBL" id="KHN69620.1"/>
    </source>
</evidence>
<accession>A0A0B2UKU7</accession>
<comment type="caution">
    <text evidence="1">The sequence shown here is derived from an EMBL/GenBank/DDBJ whole genome shotgun (WGS) entry which is preliminary data.</text>
</comment>
<sequence length="222" mass="25121">MKCTACQIDVDGHIKEHYLSEIHGINVKRQIYGMPPATIDEIQADDESRDAERSEIQETDAKYPRRINVNENIKTHAVRCIFCDAEADHAHYKGHGMTDNQIECIKSNTCYVCHEGFVGDECLKMHIVSGKHRNTVASSGSLILEDGRVIVGKGAQKLILDKLGEEDASRSRLVVKNEKQKVNAISLRVSKEEQRISANNKNQLKVSLSMNHQQHFKPDWMQ</sequence>
<reference evidence="1 2" key="1">
    <citation type="journal article" date="2014" name="MBio">
        <title>The Ordospora colligata genome; evolution of extreme reduction in microsporidia and host-to-parasite horizontal gene transfer.</title>
        <authorList>
            <person name="Pombert J.-F."/>
            <person name="Haag K.L."/>
            <person name="Beidas S."/>
            <person name="Ebert D."/>
            <person name="Keeling P.J."/>
        </authorList>
    </citation>
    <scope>NUCLEOTIDE SEQUENCE [LARGE SCALE GENOMIC DNA]</scope>
    <source>
        <strain evidence="1 2">OC4</strain>
    </source>
</reference>
<dbReference type="Proteomes" id="UP000031056">
    <property type="component" value="Unassembled WGS sequence"/>
</dbReference>
<proteinExistence type="predicted"/>
<protein>
    <submittedName>
        <fullName evidence="1">Uncharacterized protein</fullName>
    </submittedName>
</protein>
<organism evidence="1 2">
    <name type="scientific">Ordospora colligata OC4</name>
    <dbReference type="NCBI Taxonomy" id="1354746"/>
    <lineage>
        <taxon>Eukaryota</taxon>
        <taxon>Fungi</taxon>
        <taxon>Fungi incertae sedis</taxon>
        <taxon>Microsporidia</taxon>
        <taxon>Ordosporidae</taxon>
        <taxon>Ordospora</taxon>
    </lineage>
</organism>
<dbReference type="EMBL" id="JOKQ01000005">
    <property type="protein sequence ID" value="KHN69620.1"/>
    <property type="molecule type" value="Genomic_DNA"/>
</dbReference>
<dbReference type="OrthoDB" id="19329at2759"/>
<dbReference type="InParanoid" id="A0A0B2UKU7"/>